<evidence type="ECO:0000313" key="11">
    <source>
        <dbReference type="Proteomes" id="UP000032046"/>
    </source>
</evidence>
<dbReference type="EMBL" id="JXQK01000016">
    <property type="protein sequence ID" value="KIP64737.1"/>
    <property type="molecule type" value="Genomic_DNA"/>
</dbReference>
<feature type="transmembrane region" description="Helical" evidence="8">
    <location>
        <begin position="155"/>
        <end position="179"/>
    </location>
</feature>
<feature type="transmembrane region" description="Helical" evidence="8">
    <location>
        <begin position="241"/>
        <end position="260"/>
    </location>
</feature>
<gene>
    <name evidence="10" type="ORF">ST44_01105</name>
</gene>
<feature type="transmembrane region" description="Helical" evidence="8">
    <location>
        <begin position="124"/>
        <end position="143"/>
    </location>
</feature>
<keyword evidence="7 8" id="KW-0472">Membrane</keyword>
<feature type="transmembrane region" description="Helical" evidence="8">
    <location>
        <begin position="185"/>
        <end position="205"/>
    </location>
</feature>
<evidence type="ECO:0000256" key="3">
    <source>
        <dbReference type="ARBA" id="ARBA00022449"/>
    </source>
</evidence>
<dbReference type="GO" id="GO:0016020">
    <property type="term" value="C:membrane"/>
    <property type="evidence" value="ECO:0007669"/>
    <property type="project" value="UniProtKB-SubCell"/>
</dbReference>
<dbReference type="Pfam" id="PF00999">
    <property type="entry name" value="Na_H_Exchanger"/>
    <property type="match status" value="1"/>
</dbReference>
<dbReference type="Gene3D" id="1.20.1530.20">
    <property type="match status" value="1"/>
</dbReference>
<feature type="transmembrane region" description="Helical" evidence="8">
    <location>
        <begin position="15"/>
        <end position="33"/>
    </location>
</feature>
<dbReference type="SUPFAM" id="SSF52402">
    <property type="entry name" value="Adenine nucleotide alpha hydrolases-like"/>
    <property type="match status" value="1"/>
</dbReference>
<evidence type="ECO:0000313" key="10">
    <source>
        <dbReference type="EMBL" id="KIP64737.1"/>
    </source>
</evidence>
<reference evidence="10 11" key="1">
    <citation type="submission" date="2015-01" db="EMBL/GenBank/DDBJ databases">
        <title>Comparative genomics of non-oral Prevotella species.</title>
        <authorList>
            <person name="Accetto T."/>
            <person name="Nograsek B."/>
            <person name="Avgustin G."/>
        </authorList>
    </citation>
    <scope>NUCLEOTIDE SEQUENCE [LARGE SCALE GENOMIC DNA]</scope>
    <source>
        <strain evidence="10 11">P5-119</strain>
    </source>
</reference>
<dbReference type="InterPro" id="IPR038770">
    <property type="entry name" value="Na+/solute_symporter_sf"/>
</dbReference>
<evidence type="ECO:0000256" key="1">
    <source>
        <dbReference type="ARBA" id="ARBA00004141"/>
    </source>
</evidence>
<keyword evidence="11" id="KW-1185">Reference proteome</keyword>
<evidence type="ECO:0000256" key="6">
    <source>
        <dbReference type="ARBA" id="ARBA00023065"/>
    </source>
</evidence>
<evidence type="ECO:0000256" key="7">
    <source>
        <dbReference type="ARBA" id="ARBA00023136"/>
    </source>
</evidence>
<sequence>MIPDTFNYLPITDPTMIFFVVLFIILAAPIVMGKLRIPHIVGMVLAGVVVGKYGLNILERDSSFELFGKVGLYYIMFLAGLEMDIEGLKSNGKKVALFGLLTFLLPFALTYWASSYLLNYNPTATLLISSIMASNTLIAYPIVCKYGLQRHVSVTLCVGASMIALTLALVVLAAIVGSFGSGAGVGFWCLFLLKIFLFVAGGLMLLPRMARWFLRRYSDAVAQYIFVMALMFLSAAVSGFIGLEGVFGAFFAGLILNRYIPHVSPLMNRLEFTGNALFIPYFLIGVGMLINVRVLFTGWHTVFVIFCIIFFGTLGKGLAAYVMKGVFRMPWSNGNMMFGLTSSHAAGSIAIVMVGMKLQTTPGEYLVDSDMLNAVVIMILFTCVFGSMMTDNASQKITLTEGLASESEGKNDDEKILVPLRSGGQIETLMSMALMMHNNKLNRGLIGLNVVYDDEDSQKFQALGKRTLEEAAKMASAVDVRMLTQSRLATNITNGIIHAFKEYDASEIIMGLHEKKTDGDKFWGIFTPDLVNQLNRQIILCRCNRPLNTLRRILVAVPSRVEFEQGFYRWIERLARLAENLSCRIIFHGRIESTSLINEYIRNQHPGVRAEYVLMEHWKEFTQLAQQMSSDHMLVVISARQGTVSYKPVFERLPLELYRHYHEHNLMVVFPDQNGQSPEDMTFTAPQHHSVDSAYSSIVNWVMKKIDK</sequence>
<feature type="transmembrane region" description="Helical" evidence="8">
    <location>
        <begin position="302"/>
        <end position="323"/>
    </location>
</feature>
<comment type="caution">
    <text evidence="10">The sequence shown here is derived from an EMBL/GenBank/DDBJ whole genome shotgun (WGS) entry which is preliminary data.</text>
</comment>
<organism evidence="10 11">
    <name type="scientific">Prevotella pectinovora</name>
    <dbReference type="NCBI Taxonomy" id="1602169"/>
    <lineage>
        <taxon>Bacteria</taxon>
        <taxon>Pseudomonadati</taxon>
        <taxon>Bacteroidota</taxon>
        <taxon>Bacteroidia</taxon>
        <taxon>Bacteroidales</taxon>
        <taxon>Prevotellaceae</taxon>
        <taxon>Prevotella</taxon>
    </lineage>
</organism>
<feature type="transmembrane region" description="Helical" evidence="8">
    <location>
        <begin position="95"/>
        <end position="118"/>
    </location>
</feature>
<keyword evidence="5 8" id="KW-1133">Transmembrane helix</keyword>
<evidence type="ECO:0000256" key="5">
    <source>
        <dbReference type="ARBA" id="ARBA00022989"/>
    </source>
</evidence>
<dbReference type="GO" id="GO:1902600">
    <property type="term" value="P:proton transmembrane transport"/>
    <property type="evidence" value="ECO:0007669"/>
    <property type="project" value="InterPro"/>
</dbReference>
<evidence type="ECO:0000256" key="2">
    <source>
        <dbReference type="ARBA" id="ARBA00022448"/>
    </source>
</evidence>
<dbReference type="PANTHER" id="PTHR43562">
    <property type="entry name" value="NAPA-TYPE SODIUM/HYDROGEN ANTIPORTER"/>
    <property type="match status" value="1"/>
</dbReference>
<evidence type="ECO:0000256" key="8">
    <source>
        <dbReference type="SAM" id="Phobius"/>
    </source>
</evidence>
<keyword evidence="4 8" id="KW-0812">Transmembrane</keyword>
<accession>A0A0D0IYN4</accession>
<name>A0A0D0IYN4_9BACT</name>
<dbReference type="RefSeq" id="WP_042517378.1">
    <property type="nucleotide sequence ID" value="NZ_JXQK01000016.1"/>
</dbReference>
<feature type="transmembrane region" description="Helical" evidence="8">
    <location>
        <begin position="335"/>
        <end position="356"/>
    </location>
</feature>
<protein>
    <submittedName>
        <fullName evidence="10">Sodium:proton antiporter</fullName>
    </submittedName>
</protein>
<feature type="domain" description="Cation/H+ exchanger transmembrane" evidence="9">
    <location>
        <begin position="23"/>
        <end position="388"/>
    </location>
</feature>
<dbReference type="Proteomes" id="UP000032046">
    <property type="component" value="Unassembled WGS sequence"/>
</dbReference>
<dbReference type="PANTHER" id="PTHR43562:SF4">
    <property type="entry name" value="NA(+)_H(+) ANTIPORTER NHAS5"/>
    <property type="match status" value="1"/>
</dbReference>
<keyword evidence="3" id="KW-0050">Antiport</keyword>
<feature type="transmembrane region" description="Helical" evidence="8">
    <location>
        <begin position="272"/>
        <end position="296"/>
    </location>
</feature>
<comment type="subcellular location">
    <subcellularLocation>
        <location evidence="1">Membrane</location>
        <topology evidence="1">Multi-pass membrane protein</topology>
    </subcellularLocation>
</comment>
<dbReference type="InterPro" id="IPR006153">
    <property type="entry name" value="Cation/H_exchanger_TM"/>
</dbReference>
<feature type="transmembrane region" description="Helical" evidence="8">
    <location>
        <begin position="371"/>
        <end position="389"/>
    </location>
</feature>
<dbReference type="STRING" id="1602171.ST44_01105"/>
<dbReference type="AlphaFoldDB" id="A0A0D0IYN4"/>
<keyword evidence="6" id="KW-0406">Ion transport</keyword>
<proteinExistence type="predicted"/>
<dbReference type="GO" id="GO:0015297">
    <property type="term" value="F:antiporter activity"/>
    <property type="evidence" value="ECO:0007669"/>
    <property type="project" value="UniProtKB-KW"/>
</dbReference>
<evidence type="ECO:0000259" key="9">
    <source>
        <dbReference type="Pfam" id="PF00999"/>
    </source>
</evidence>
<keyword evidence="2" id="KW-0813">Transport</keyword>
<evidence type="ECO:0000256" key="4">
    <source>
        <dbReference type="ARBA" id="ARBA00022692"/>
    </source>
</evidence>